<organism evidence="8 9">
    <name type="scientific">Zopfia rhizophila CBS 207.26</name>
    <dbReference type="NCBI Taxonomy" id="1314779"/>
    <lineage>
        <taxon>Eukaryota</taxon>
        <taxon>Fungi</taxon>
        <taxon>Dikarya</taxon>
        <taxon>Ascomycota</taxon>
        <taxon>Pezizomycotina</taxon>
        <taxon>Dothideomycetes</taxon>
        <taxon>Dothideomycetes incertae sedis</taxon>
        <taxon>Zopfiaceae</taxon>
        <taxon>Zopfia</taxon>
    </lineage>
</organism>
<comment type="subcellular location">
    <subcellularLocation>
        <location evidence="1">Membrane</location>
        <topology evidence="1">Single-pass membrane protein</topology>
    </subcellularLocation>
</comment>
<evidence type="ECO:0000256" key="6">
    <source>
        <dbReference type="ARBA" id="ARBA00023136"/>
    </source>
</evidence>
<keyword evidence="6" id="KW-0472">Membrane</keyword>
<evidence type="ECO:0000256" key="2">
    <source>
        <dbReference type="ARBA" id="ARBA00012405"/>
    </source>
</evidence>
<evidence type="ECO:0000259" key="7">
    <source>
        <dbReference type="PROSITE" id="PS51387"/>
    </source>
</evidence>
<keyword evidence="9" id="KW-1185">Reference proteome</keyword>
<evidence type="ECO:0000256" key="1">
    <source>
        <dbReference type="ARBA" id="ARBA00004167"/>
    </source>
</evidence>
<dbReference type="PROSITE" id="PS51387">
    <property type="entry name" value="FAD_PCMH"/>
    <property type="match status" value="1"/>
</dbReference>
<evidence type="ECO:0000256" key="3">
    <source>
        <dbReference type="ARBA" id="ARBA00022692"/>
    </source>
</evidence>
<dbReference type="InterPro" id="IPR016169">
    <property type="entry name" value="FAD-bd_PCMH_sub2"/>
</dbReference>
<dbReference type="PANTHER" id="PTHR10801">
    <property type="entry name" value="24-DEHYDROCHOLESTEROL REDUCTASE"/>
    <property type="match status" value="1"/>
</dbReference>
<dbReference type="EC" id="1.3.1.72" evidence="2"/>
<dbReference type="Proteomes" id="UP000800200">
    <property type="component" value="Unassembled WGS sequence"/>
</dbReference>
<sequence>MDRHKTIINQICESIHYFHETKTKFRVYHGSTNSTRHVNFDRDEIIDTSSLNQVIEFDLQKKTVIVEPNVPMDALVKATIEKKLLPPVVMEFPGITVGGGFVGTAGESSSFKYGFFDCTVNWAEVVLADGTIVVASATKHPDLFRGMRGSFGTLGVLTLLEIQLVDLKQYVEVTYHPVQSFRESVLETKKQTLQEENDYVEGILFAKNNGAIITGKLLDAYPKTSLQHFTRSWDPWFYLHAKDVLKESPKTPFTEVVPIEDYLFRYDRGAFWTGMYAYKYFMVPFTWITRLLLDYFMHTRIMYHALHASGHSDKYVIQDLAVPISNVETFLEYLDVKFGFYPLWIFPLRIDARESMAHPHQWAKPELISEKKSIGTEPYISIGLWGPGPSSDLEYIKINRELEAKLHDLGGLKWLYARTFYTEKEFWEIYDEPKYTELRQKYNATTLPSIYDKVKDDLSKRGRVAGPGFKGFIKSIIFRSRFLSGIYGIYKALGGGDYLLARKRK</sequence>
<dbReference type="Pfam" id="PF01565">
    <property type="entry name" value="FAD_binding_4"/>
    <property type="match status" value="1"/>
</dbReference>
<dbReference type="InterPro" id="IPR040165">
    <property type="entry name" value="Diminuto-like"/>
</dbReference>
<dbReference type="AlphaFoldDB" id="A0A6A6EN42"/>
<dbReference type="GO" id="GO:0008202">
    <property type="term" value="P:steroid metabolic process"/>
    <property type="evidence" value="ECO:0007669"/>
    <property type="project" value="TreeGrafter"/>
</dbReference>
<proteinExistence type="predicted"/>
<evidence type="ECO:0000313" key="8">
    <source>
        <dbReference type="EMBL" id="KAF2192382.1"/>
    </source>
</evidence>
<evidence type="ECO:0000256" key="4">
    <source>
        <dbReference type="ARBA" id="ARBA00022989"/>
    </source>
</evidence>
<dbReference type="SUPFAM" id="SSF56176">
    <property type="entry name" value="FAD-binding/transporter-associated domain-like"/>
    <property type="match status" value="1"/>
</dbReference>
<keyword evidence="3" id="KW-0812">Transmembrane</keyword>
<evidence type="ECO:0000313" key="9">
    <source>
        <dbReference type="Proteomes" id="UP000800200"/>
    </source>
</evidence>
<dbReference type="GO" id="GO:0050614">
    <property type="term" value="F:Delta24-sterol reductase activity"/>
    <property type="evidence" value="ECO:0007669"/>
    <property type="project" value="UniProtKB-EC"/>
</dbReference>
<evidence type="ECO:0000256" key="5">
    <source>
        <dbReference type="ARBA" id="ARBA00023002"/>
    </source>
</evidence>
<dbReference type="GO" id="GO:0005737">
    <property type="term" value="C:cytoplasm"/>
    <property type="evidence" value="ECO:0007669"/>
    <property type="project" value="TreeGrafter"/>
</dbReference>
<dbReference type="EMBL" id="ML994615">
    <property type="protein sequence ID" value="KAF2192382.1"/>
    <property type="molecule type" value="Genomic_DNA"/>
</dbReference>
<dbReference type="GO" id="GO:0071949">
    <property type="term" value="F:FAD binding"/>
    <property type="evidence" value="ECO:0007669"/>
    <property type="project" value="InterPro"/>
</dbReference>
<protein>
    <recommendedName>
        <fullName evidence="2">Delta(24)-sterol reductase</fullName>
        <ecNumber evidence="2">1.3.1.72</ecNumber>
    </recommendedName>
</protein>
<reference evidence="8" key="1">
    <citation type="journal article" date="2020" name="Stud. Mycol.">
        <title>101 Dothideomycetes genomes: a test case for predicting lifestyles and emergence of pathogens.</title>
        <authorList>
            <person name="Haridas S."/>
            <person name="Albert R."/>
            <person name="Binder M."/>
            <person name="Bloem J."/>
            <person name="Labutti K."/>
            <person name="Salamov A."/>
            <person name="Andreopoulos B."/>
            <person name="Baker S."/>
            <person name="Barry K."/>
            <person name="Bills G."/>
            <person name="Bluhm B."/>
            <person name="Cannon C."/>
            <person name="Castanera R."/>
            <person name="Culley D."/>
            <person name="Daum C."/>
            <person name="Ezra D."/>
            <person name="Gonzalez J."/>
            <person name="Henrissat B."/>
            <person name="Kuo A."/>
            <person name="Liang C."/>
            <person name="Lipzen A."/>
            <person name="Lutzoni F."/>
            <person name="Magnuson J."/>
            <person name="Mondo S."/>
            <person name="Nolan M."/>
            <person name="Ohm R."/>
            <person name="Pangilinan J."/>
            <person name="Park H.-J."/>
            <person name="Ramirez L."/>
            <person name="Alfaro M."/>
            <person name="Sun H."/>
            <person name="Tritt A."/>
            <person name="Yoshinaga Y."/>
            <person name="Zwiers L.-H."/>
            <person name="Turgeon B."/>
            <person name="Goodwin S."/>
            <person name="Spatafora J."/>
            <person name="Crous P."/>
            <person name="Grigoriev I."/>
        </authorList>
    </citation>
    <scope>NUCLEOTIDE SEQUENCE</scope>
    <source>
        <strain evidence="8">CBS 207.26</strain>
    </source>
</reference>
<feature type="domain" description="FAD-binding PCMH-type" evidence="7">
    <location>
        <begin position="1"/>
        <end position="167"/>
    </location>
</feature>
<dbReference type="InterPro" id="IPR036318">
    <property type="entry name" value="FAD-bd_PCMH-like_sf"/>
</dbReference>
<dbReference type="GO" id="GO:0016020">
    <property type="term" value="C:membrane"/>
    <property type="evidence" value="ECO:0007669"/>
    <property type="project" value="UniProtKB-SubCell"/>
</dbReference>
<dbReference type="Gene3D" id="3.30.465.10">
    <property type="match status" value="1"/>
</dbReference>
<dbReference type="InterPro" id="IPR006094">
    <property type="entry name" value="Oxid_FAD_bind_N"/>
</dbReference>
<gene>
    <name evidence="8" type="ORF">K469DRAFT_716918</name>
</gene>
<keyword evidence="4" id="KW-1133">Transmembrane helix</keyword>
<accession>A0A6A6EN42</accession>
<name>A0A6A6EN42_9PEZI</name>
<dbReference type="PANTHER" id="PTHR10801:SF0">
    <property type="entry name" value="DELTA(24)-STEROL REDUCTASE"/>
    <property type="match status" value="1"/>
</dbReference>
<dbReference type="GO" id="GO:0000246">
    <property type="term" value="F:Delta24(24-1) sterol reductase activity"/>
    <property type="evidence" value="ECO:0007669"/>
    <property type="project" value="TreeGrafter"/>
</dbReference>
<dbReference type="InterPro" id="IPR016166">
    <property type="entry name" value="FAD-bd_PCMH"/>
</dbReference>
<keyword evidence="5" id="KW-0560">Oxidoreductase</keyword>
<dbReference type="OrthoDB" id="415825at2759"/>